<dbReference type="Pfam" id="PF23283">
    <property type="entry name" value="D8C_UMOD"/>
    <property type="match status" value="1"/>
</dbReference>
<dbReference type="PROSITE" id="PS00022">
    <property type="entry name" value="EGF_1"/>
    <property type="match status" value="1"/>
</dbReference>
<feature type="disulfide bond" evidence="5">
    <location>
        <begin position="132"/>
        <end position="141"/>
    </location>
</feature>
<dbReference type="PANTHER" id="PTHR24050">
    <property type="entry name" value="PA14 DOMAIN-CONTAINING PROTEIN"/>
    <property type="match status" value="1"/>
</dbReference>
<name>A0AAU9XL26_9CNID</name>
<dbReference type="EMBL" id="CALNXJ010000050">
    <property type="protein sequence ID" value="CAH3151957.1"/>
    <property type="molecule type" value="Genomic_DNA"/>
</dbReference>
<dbReference type="AlphaFoldDB" id="A0AAU9XL26"/>
<dbReference type="PROSITE" id="PS00010">
    <property type="entry name" value="ASX_HYDROXYL"/>
    <property type="match status" value="2"/>
</dbReference>
<dbReference type="SUPFAM" id="SSF57184">
    <property type="entry name" value="Growth factor receptor domain"/>
    <property type="match status" value="1"/>
</dbReference>
<dbReference type="Pfam" id="PF07645">
    <property type="entry name" value="EGF_CA"/>
    <property type="match status" value="1"/>
</dbReference>
<dbReference type="InterPro" id="IPR018097">
    <property type="entry name" value="EGF_Ca-bd_CS"/>
</dbReference>
<dbReference type="PROSITE" id="PS01187">
    <property type="entry name" value="EGF_CA"/>
    <property type="match status" value="1"/>
</dbReference>
<feature type="domain" description="EGF-like" evidence="6">
    <location>
        <begin position="144"/>
        <end position="184"/>
    </location>
</feature>
<evidence type="ECO:0000256" key="4">
    <source>
        <dbReference type="ARBA" id="ARBA00023157"/>
    </source>
</evidence>
<proteinExistence type="predicted"/>
<feature type="disulfide bond" evidence="5">
    <location>
        <begin position="113"/>
        <end position="130"/>
    </location>
</feature>
<dbReference type="InterPro" id="IPR000152">
    <property type="entry name" value="EGF-type_Asp/Asn_hydroxyl_site"/>
</dbReference>
<dbReference type="FunFam" id="2.10.25.10:FF:000038">
    <property type="entry name" value="Fibrillin 2"/>
    <property type="match status" value="2"/>
</dbReference>
<keyword evidence="3" id="KW-0677">Repeat</keyword>
<dbReference type="InterPro" id="IPR009030">
    <property type="entry name" value="Growth_fac_rcpt_cys_sf"/>
</dbReference>
<comment type="caution">
    <text evidence="7">The sequence shown here is derived from an EMBL/GenBank/DDBJ whole genome shotgun (WGS) entry which is preliminary data.</text>
</comment>
<dbReference type="Gene3D" id="2.10.25.10">
    <property type="entry name" value="Laminin"/>
    <property type="match status" value="3"/>
</dbReference>
<keyword evidence="2" id="KW-0732">Signal</keyword>
<accession>A0AAU9XL26</accession>
<dbReference type="InterPro" id="IPR000742">
    <property type="entry name" value="EGF"/>
</dbReference>
<feature type="domain" description="EGF-like" evidence="6">
    <location>
        <begin position="104"/>
        <end position="142"/>
    </location>
</feature>
<dbReference type="InterPro" id="IPR057774">
    <property type="entry name" value="D8C_UMOD/GP2/OIT3-like"/>
</dbReference>
<dbReference type="SMART" id="SM00181">
    <property type="entry name" value="EGF"/>
    <property type="match status" value="3"/>
</dbReference>
<dbReference type="Pfam" id="PF12947">
    <property type="entry name" value="EGF_3"/>
    <property type="match status" value="1"/>
</dbReference>
<evidence type="ECO:0000256" key="1">
    <source>
        <dbReference type="ARBA" id="ARBA00022536"/>
    </source>
</evidence>
<dbReference type="InterPro" id="IPR052235">
    <property type="entry name" value="Nephronectin_domain"/>
</dbReference>
<dbReference type="InterPro" id="IPR049883">
    <property type="entry name" value="NOTCH1_EGF-like"/>
</dbReference>
<dbReference type="SMART" id="SM00179">
    <property type="entry name" value="EGF_CA"/>
    <property type="match status" value="3"/>
</dbReference>
<evidence type="ECO:0000313" key="7">
    <source>
        <dbReference type="EMBL" id="CAH3151957.1"/>
    </source>
</evidence>
<protein>
    <recommendedName>
        <fullName evidence="6">EGF-like domain-containing protein</fullName>
    </recommendedName>
</protein>
<evidence type="ECO:0000313" key="8">
    <source>
        <dbReference type="Proteomes" id="UP001159428"/>
    </source>
</evidence>
<dbReference type="CDD" id="cd00054">
    <property type="entry name" value="EGF_CA"/>
    <property type="match status" value="2"/>
</dbReference>
<evidence type="ECO:0000256" key="3">
    <source>
        <dbReference type="ARBA" id="ARBA00022737"/>
    </source>
</evidence>
<feature type="domain" description="EGF-like" evidence="6">
    <location>
        <begin position="185"/>
        <end position="226"/>
    </location>
</feature>
<dbReference type="PROSITE" id="PS50026">
    <property type="entry name" value="EGF_3"/>
    <property type="match status" value="3"/>
</dbReference>
<keyword evidence="4 5" id="KW-1015">Disulfide bond</keyword>
<dbReference type="InterPro" id="IPR024731">
    <property type="entry name" value="NELL2-like_EGF"/>
</dbReference>
<reference evidence="7 8" key="1">
    <citation type="submission" date="2022-05" db="EMBL/GenBank/DDBJ databases">
        <authorList>
            <consortium name="Genoscope - CEA"/>
            <person name="William W."/>
        </authorList>
    </citation>
    <scope>NUCLEOTIDE SEQUENCE [LARGE SCALE GENOMIC DNA]</scope>
</reference>
<keyword evidence="1 5" id="KW-0245">EGF-like domain</keyword>
<dbReference type="InterPro" id="IPR001881">
    <property type="entry name" value="EGF-like_Ca-bd_dom"/>
</dbReference>
<evidence type="ECO:0000259" key="6">
    <source>
        <dbReference type="PROSITE" id="PS50026"/>
    </source>
</evidence>
<sequence length="350" mass="38684">MQATRCTTLHFGNLAGVVLCRQLEFRAALAFRGKRLLNHKIKEVDNVAKDFCGALCFIEPNCISYNILVSNDSPSITKCEMNNATHFEHPSDLMSFPNSIYRGSKNACIKKPCPSNAICQAGFSSEGYRCVCLPGYAGEDCAEDVDECSLGEHKFDSNAECRNNVGSYSCKCKEGFSGDGQTCTDIDECALINNNCSKGGANCTNTLGSFNCTCQTQYFWNGIECEADNCYNYSTLSDADRKRTFVTPFHGEVLCDKLLLERWYRFEGDAGTRMPTTPVDDNHCNTVRSGWLNGAQPTMGDGEVIRTVCFTRGSNKCSHSKQIKMKNCGSYFIYKLGPPPICNSRYCGTD</sequence>
<evidence type="ECO:0000256" key="5">
    <source>
        <dbReference type="PROSITE-ProRule" id="PRU00076"/>
    </source>
</evidence>
<dbReference type="GO" id="GO:0005509">
    <property type="term" value="F:calcium ion binding"/>
    <property type="evidence" value="ECO:0007669"/>
    <property type="project" value="InterPro"/>
</dbReference>
<comment type="caution">
    <text evidence="5">Lacks conserved residue(s) required for the propagation of feature annotation.</text>
</comment>
<dbReference type="PANTHER" id="PTHR24050:SF28">
    <property type="entry name" value="UROMODULIN-LIKE"/>
    <property type="match status" value="1"/>
</dbReference>
<evidence type="ECO:0000256" key="2">
    <source>
        <dbReference type="ARBA" id="ARBA00022729"/>
    </source>
</evidence>
<organism evidence="7 8">
    <name type="scientific">Pocillopora meandrina</name>
    <dbReference type="NCBI Taxonomy" id="46732"/>
    <lineage>
        <taxon>Eukaryota</taxon>
        <taxon>Metazoa</taxon>
        <taxon>Cnidaria</taxon>
        <taxon>Anthozoa</taxon>
        <taxon>Hexacorallia</taxon>
        <taxon>Scleractinia</taxon>
        <taxon>Astrocoeniina</taxon>
        <taxon>Pocilloporidae</taxon>
        <taxon>Pocillopora</taxon>
    </lineage>
</organism>
<keyword evidence="8" id="KW-1185">Reference proteome</keyword>
<dbReference type="Proteomes" id="UP001159428">
    <property type="component" value="Unassembled WGS sequence"/>
</dbReference>
<gene>
    <name evidence="7" type="ORF">PMEA_00026634</name>
</gene>
<dbReference type="PROSITE" id="PS01186">
    <property type="entry name" value="EGF_2"/>
    <property type="match status" value="2"/>
</dbReference>